<dbReference type="SMART" id="SM00670">
    <property type="entry name" value="PINc"/>
    <property type="match status" value="1"/>
</dbReference>
<evidence type="ECO:0000259" key="1">
    <source>
        <dbReference type="SMART" id="SM00670"/>
    </source>
</evidence>
<keyword evidence="3" id="KW-1185">Reference proteome</keyword>
<dbReference type="Proteomes" id="UP001300692">
    <property type="component" value="Unassembled WGS sequence"/>
</dbReference>
<evidence type="ECO:0000313" key="3">
    <source>
        <dbReference type="Proteomes" id="UP001300692"/>
    </source>
</evidence>
<reference evidence="2 3" key="1">
    <citation type="submission" date="2022-10" db="EMBL/GenBank/DDBJ databases">
        <title>Comparative genomics and taxonomic characterization of three novel marine species of genus Reichenbachiella exhibiting antioxidant and polysaccharide degradation activities.</title>
        <authorList>
            <person name="Muhammad N."/>
            <person name="Lee Y.-J."/>
            <person name="Ko J."/>
            <person name="Kim S.-G."/>
        </authorList>
    </citation>
    <scope>NUCLEOTIDE SEQUENCE [LARGE SCALE GENOMIC DNA]</scope>
    <source>
        <strain evidence="2 3">ABR2-5</strain>
    </source>
</reference>
<dbReference type="SUPFAM" id="SSF88723">
    <property type="entry name" value="PIN domain-like"/>
    <property type="match status" value="1"/>
</dbReference>
<evidence type="ECO:0000313" key="2">
    <source>
        <dbReference type="EMBL" id="MCV9388381.1"/>
    </source>
</evidence>
<feature type="domain" description="PIN" evidence="1">
    <location>
        <begin position="1"/>
        <end position="121"/>
    </location>
</feature>
<name>A0ABT3CXT0_9BACT</name>
<dbReference type="Pfam" id="PF10130">
    <property type="entry name" value="PIN_2"/>
    <property type="match status" value="1"/>
</dbReference>
<dbReference type="InterPro" id="IPR002716">
    <property type="entry name" value="PIN_dom"/>
</dbReference>
<dbReference type="EMBL" id="JAOYOD010000001">
    <property type="protein sequence ID" value="MCV9388381.1"/>
    <property type="molecule type" value="Genomic_DNA"/>
</dbReference>
<dbReference type="InterPro" id="IPR029060">
    <property type="entry name" value="PIN-like_dom_sf"/>
</dbReference>
<dbReference type="Gene3D" id="3.40.50.1010">
    <property type="entry name" value="5'-nuclease"/>
    <property type="match status" value="1"/>
</dbReference>
<sequence>MKVIVDTNIVFSAILNTNGKIAQILSEPNVTFLSPSYLLTELVEHQNKLIKLLKSDQTKLTELKQLVIRNIHFLPEEQISPQHWIRAEELTLDVDHDDIAFVALALEQDCPIWTGDKKLRKGIKQVVMLDTNEIVELITNQ</sequence>
<accession>A0ABT3CXT0</accession>
<protein>
    <submittedName>
        <fullName evidence="2">PIN domain-containing protein</fullName>
    </submittedName>
</protein>
<gene>
    <name evidence="2" type="ORF">N7U62_16985</name>
</gene>
<proteinExistence type="predicted"/>
<organism evidence="2 3">
    <name type="scientific">Reichenbachiella ulvae</name>
    <dbReference type="NCBI Taxonomy" id="2980104"/>
    <lineage>
        <taxon>Bacteria</taxon>
        <taxon>Pseudomonadati</taxon>
        <taxon>Bacteroidota</taxon>
        <taxon>Cytophagia</taxon>
        <taxon>Cytophagales</taxon>
        <taxon>Reichenbachiellaceae</taxon>
        <taxon>Reichenbachiella</taxon>
    </lineage>
</organism>
<dbReference type="RefSeq" id="WP_264139245.1">
    <property type="nucleotide sequence ID" value="NZ_JAOYOD010000001.1"/>
</dbReference>
<comment type="caution">
    <text evidence="2">The sequence shown here is derived from an EMBL/GenBank/DDBJ whole genome shotgun (WGS) entry which is preliminary data.</text>
</comment>